<evidence type="ECO:0000313" key="2">
    <source>
        <dbReference type="EMBL" id="KAK8091677.1"/>
    </source>
</evidence>
<evidence type="ECO:0000313" key="3">
    <source>
        <dbReference type="Proteomes" id="UP001433268"/>
    </source>
</evidence>
<name>A0ABR1X8A1_9PEZI</name>
<evidence type="ECO:0000256" key="1">
    <source>
        <dbReference type="SAM" id="MobiDB-lite"/>
    </source>
</evidence>
<accession>A0ABR1X8A1</accession>
<gene>
    <name evidence="2" type="ORF">PG997_002038</name>
</gene>
<sequence>MSPRLKTSFASEEAINALTRVAHPRRSVNALVRRDYERFDAPIGDASCQARPPVVSDAAEIVERYMAGGGGDGPRPNSREAVLALVAAYETLHARDPPDGRVKEPGDLENEGRGSEAYERFFAEIEARIGGEHLALLSAFYSKTADCTKSFTVFDSSLARRDNFLYYGTTAEAEASKNPRLRIDMDSPLKAALPNKQAYEVGQVFALFLAVFYLDWQARRPLIVSVRRIQVTDEGLIWQGSEVLLWESNDRGSWTYVPDPTEAQMNQAGTYYNMFSTFWPGAAGEGLDSSDTAEFMNTLESGDLPVSILRYAAVHPSYPGRADRKEFPGEAALIANSERISAGHAVDDTHCAGLHFASEAVPGQPQTLPGLATLWAVLYRAGLNIKDAQEVRDAPGQPDIRVYTDRIINLAVNHVCCGTFAHVRRRTDMLWDRYAAAGRPRLGRFMVRYGSQAVHFESMADAAAFNKLKSKQQKAEVAKMDVARLYEK</sequence>
<protein>
    <submittedName>
        <fullName evidence="2">Uncharacterized protein</fullName>
    </submittedName>
</protein>
<keyword evidence="3" id="KW-1185">Reference proteome</keyword>
<feature type="region of interest" description="Disordered" evidence="1">
    <location>
        <begin position="95"/>
        <end position="114"/>
    </location>
</feature>
<comment type="caution">
    <text evidence="2">The sequence shown here is derived from an EMBL/GenBank/DDBJ whole genome shotgun (WGS) entry which is preliminary data.</text>
</comment>
<reference evidence="2 3" key="1">
    <citation type="submission" date="2023-01" db="EMBL/GenBank/DDBJ databases">
        <title>Analysis of 21 Apiospora genomes using comparative genomics revels a genus with tremendous synthesis potential of carbohydrate active enzymes and secondary metabolites.</title>
        <authorList>
            <person name="Sorensen T."/>
        </authorList>
    </citation>
    <scope>NUCLEOTIDE SEQUENCE [LARGE SCALE GENOMIC DNA]</scope>
    <source>
        <strain evidence="2 3">CBS 114990</strain>
    </source>
</reference>
<dbReference type="Proteomes" id="UP001433268">
    <property type="component" value="Unassembled WGS sequence"/>
</dbReference>
<dbReference type="RefSeq" id="XP_066673649.1">
    <property type="nucleotide sequence ID" value="XM_066806353.1"/>
</dbReference>
<dbReference type="EMBL" id="JAQQWN010000003">
    <property type="protein sequence ID" value="KAK8091677.1"/>
    <property type="molecule type" value="Genomic_DNA"/>
</dbReference>
<organism evidence="2 3">
    <name type="scientific">Apiospora hydei</name>
    <dbReference type="NCBI Taxonomy" id="1337664"/>
    <lineage>
        <taxon>Eukaryota</taxon>
        <taxon>Fungi</taxon>
        <taxon>Dikarya</taxon>
        <taxon>Ascomycota</taxon>
        <taxon>Pezizomycotina</taxon>
        <taxon>Sordariomycetes</taxon>
        <taxon>Xylariomycetidae</taxon>
        <taxon>Amphisphaeriales</taxon>
        <taxon>Apiosporaceae</taxon>
        <taxon>Apiospora</taxon>
    </lineage>
</organism>
<proteinExistence type="predicted"/>
<dbReference type="GeneID" id="92039413"/>